<protein>
    <submittedName>
        <fullName evidence="2">CS domain-containing protein</fullName>
    </submittedName>
</protein>
<dbReference type="Gene3D" id="2.60.40.790">
    <property type="match status" value="1"/>
</dbReference>
<dbReference type="InterPro" id="IPR008978">
    <property type="entry name" value="HSP20-like_chaperone"/>
</dbReference>
<sequence>MGFVYRNPFDFGESFVSTKIERGLNVTLKKQNAGFWKNGLVNPEYKLQTKNWLRFNFDKWKDDPEDIDEEDVSFEGEDVRKRKNTHLEEFLTNFEKGKEVNISNTGDFYWKMFGYLGMDFYIN</sequence>
<dbReference type="SUPFAM" id="SSF49764">
    <property type="entry name" value="HSP20-like chaperones"/>
    <property type="match status" value="1"/>
</dbReference>
<evidence type="ECO:0000313" key="2">
    <source>
        <dbReference type="WBParaSite" id="MhA1_Contig287.frz3.gene2"/>
    </source>
</evidence>
<dbReference type="WBParaSite" id="MhA1_Contig287.frz3.gene2">
    <property type="protein sequence ID" value="MhA1_Contig287.frz3.gene2"/>
    <property type="gene ID" value="MhA1_Contig287.frz3.gene2"/>
</dbReference>
<dbReference type="Proteomes" id="UP000095281">
    <property type="component" value="Unplaced"/>
</dbReference>
<name>A0A1I8BLJ7_MELHA</name>
<organism evidence="1 2">
    <name type="scientific">Meloidogyne hapla</name>
    <name type="common">Root-knot nematode worm</name>
    <dbReference type="NCBI Taxonomy" id="6305"/>
    <lineage>
        <taxon>Eukaryota</taxon>
        <taxon>Metazoa</taxon>
        <taxon>Ecdysozoa</taxon>
        <taxon>Nematoda</taxon>
        <taxon>Chromadorea</taxon>
        <taxon>Rhabditida</taxon>
        <taxon>Tylenchina</taxon>
        <taxon>Tylenchomorpha</taxon>
        <taxon>Tylenchoidea</taxon>
        <taxon>Meloidogynidae</taxon>
        <taxon>Meloidogyninae</taxon>
        <taxon>Meloidogyne</taxon>
    </lineage>
</organism>
<dbReference type="AlphaFoldDB" id="A0A1I8BLJ7"/>
<keyword evidence="1" id="KW-1185">Reference proteome</keyword>
<reference evidence="2" key="1">
    <citation type="submission" date="2016-11" db="UniProtKB">
        <authorList>
            <consortium name="WormBaseParasite"/>
        </authorList>
    </citation>
    <scope>IDENTIFICATION</scope>
</reference>
<accession>A0A1I8BLJ7</accession>
<proteinExistence type="predicted"/>
<evidence type="ECO:0000313" key="1">
    <source>
        <dbReference type="Proteomes" id="UP000095281"/>
    </source>
</evidence>